<reference evidence="1 2" key="1">
    <citation type="submission" date="2019-09" db="EMBL/GenBank/DDBJ databases">
        <authorList>
            <person name="Ou C."/>
        </authorList>
    </citation>
    <scope>NUCLEOTIDE SEQUENCE [LARGE SCALE GENOMIC DNA]</scope>
    <source>
        <strain evidence="1">S2</strain>
        <tissue evidence="1">Leaf</tissue>
    </source>
</reference>
<evidence type="ECO:0000313" key="2">
    <source>
        <dbReference type="Proteomes" id="UP000327157"/>
    </source>
</evidence>
<dbReference type="EMBL" id="SMOL01000695">
    <property type="protein sequence ID" value="KAB2603080.1"/>
    <property type="molecule type" value="Genomic_DNA"/>
</dbReference>
<keyword evidence="2" id="KW-1185">Reference proteome</keyword>
<reference evidence="2" key="2">
    <citation type="submission" date="2019-10" db="EMBL/GenBank/DDBJ databases">
        <title>A de novo genome assembly of a pear dwarfing rootstock.</title>
        <authorList>
            <person name="Wang F."/>
            <person name="Wang J."/>
            <person name="Li S."/>
            <person name="Zhang Y."/>
            <person name="Fang M."/>
            <person name="Ma L."/>
            <person name="Zhao Y."/>
            <person name="Jiang S."/>
        </authorList>
    </citation>
    <scope>NUCLEOTIDE SEQUENCE [LARGE SCALE GENOMIC DNA]</scope>
</reference>
<dbReference type="Proteomes" id="UP000327157">
    <property type="component" value="Chromosome 10"/>
</dbReference>
<comment type="caution">
    <text evidence="1">The sequence shown here is derived from an EMBL/GenBank/DDBJ whole genome shotgun (WGS) entry which is preliminary data.</text>
</comment>
<evidence type="ECO:0000313" key="1">
    <source>
        <dbReference type="EMBL" id="KAB2603080.1"/>
    </source>
</evidence>
<dbReference type="AlphaFoldDB" id="A0A5N5FP34"/>
<protein>
    <submittedName>
        <fullName evidence="1">Uncharacterized protein</fullName>
    </submittedName>
</protein>
<sequence>MFDDPQVTLEEGCPKEFEDREDSWVWLCGHFQEPDYVDGGTEEGGSKFPKIHVFADVYVWPRDELTKSLHVNMVDKG</sequence>
<organism evidence="1 2">
    <name type="scientific">Pyrus ussuriensis x Pyrus communis</name>
    <dbReference type="NCBI Taxonomy" id="2448454"/>
    <lineage>
        <taxon>Eukaryota</taxon>
        <taxon>Viridiplantae</taxon>
        <taxon>Streptophyta</taxon>
        <taxon>Embryophyta</taxon>
        <taxon>Tracheophyta</taxon>
        <taxon>Spermatophyta</taxon>
        <taxon>Magnoliopsida</taxon>
        <taxon>eudicotyledons</taxon>
        <taxon>Gunneridae</taxon>
        <taxon>Pentapetalae</taxon>
        <taxon>rosids</taxon>
        <taxon>fabids</taxon>
        <taxon>Rosales</taxon>
        <taxon>Rosaceae</taxon>
        <taxon>Amygdaloideae</taxon>
        <taxon>Maleae</taxon>
        <taxon>Pyrus</taxon>
    </lineage>
</organism>
<gene>
    <name evidence="1" type="ORF">D8674_004085</name>
</gene>
<proteinExistence type="predicted"/>
<accession>A0A5N5FP34</accession>
<reference evidence="1 2" key="3">
    <citation type="submission" date="2019-11" db="EMBL/GenBank/DDBJ databases">
        <title>A de novo genome assembly of a pear dwarfing rootstock.</title>
        <authorList>
            <person name="Wang F."/>
            <person name="Wang J."/>
            <person name="Li S."/>
            <person name="Zhang Y."/>
            <person name="Fang M."/>
            <person name="Ma L."/>
            <person name="Zhao Y."/>
            <person name="Jiang S."/>
        </authorList>
    </citation>
    <scope>NUCLEOTIDE SEQUENCE [LARGE SCALE GENOMIC DNA]</scope>
    <source>
        <strain evidence="1">S2</strain>
        <tissue evidence="1">Leaf</tissue>
    </source>
</reference>
<name>A0A5N5FP34_9ROSA</name>
<dbReference type="OrthoDB" id="1921870at2759"/>